<keyword evidence="2" id="KW-1185">Reference proteome</keyword>
<protein>
    <recommendedName>
        <fullName evidence="3">LysM domain-containing protein</fullName>
    </recommendedName>
</protein>
<dbReference type="EMBL" id="JAKFHA010000002">
    <property type="protein sequence ID" value="MCF2526484.1"/>
    <property type="molecule type" value="Genomic_DNA"/>
</dbReference>
<dbReference type="Gene3D" id="3.10.350.10">
    <property type="entry name" value="LysM domain"/>
    <property type="match status" value="1"/>
</dbReference>
<evidence type="ECO:0008006" key="3">
    <source>
        <dbReference type="Google" id="ProtNLM"/>
    </source>
</evidence>
<accession>A0AA41U1V3</accession>
<gene>
    <name evidence="1" type="ORF">LZ495_04515</name>
</gene>
<evidence type="ECO:0000313" key="2">
    <source>
        <dbReference type="Proteomes" id="UP001165378"/>
    </source>
</evidence>
<dbReference type="AlphaFoldDB" id="A0AA41U1V3"/>
<proteinExistence type="predicted"/>
<sequence length="38" mass="3967">MAKAHGTPGGWQALYAKNQSVVGSNPDLIFPGQKLNLG</sequence>
<organism evidence="1 2">
    <name type="scientific">Yinghuangia soli</name>
    <dbReference type="NCBI Taxonomy" id="2908204"/>
    <lineage>
        <taxon>Bacteria</taxon>
        <taxon>Bacillati</taxon>
        <taxon>Actinomycetota</taxon>
        <taxon>Actinomycetes</taxon>
        <taxon>Kitasatosporales</taxon>
        <taxon>Streptomycetaceae</taxon>
        <taxon>Yinghuangia</taxon>
    </lineage>
</organism>
<comment type="caution">
    <text evidence="1">The sequence shown here is derived from an EMBL/GenBank/DDBJ whole genome shotgun (WGS) entry which is preliminary data.</text>
</comment>
<dbReference type="InterPro" id="IPR036779">
    <property type="entry name" value="LysM_dom_sf"/>
</dbReference>
<dbReference type="Proteomes" id="UP001165378">
    <property type="component" value="Unassembled WGS sequence"/>
</dbReference>
<name>A0AA41U1V3_9ACTN</name>
<reference evidence="1" key="1">
    <citation type="submission" date="2022-01" db="EMBL/GenBank/DDBJ databases">
        <title>Genome-Based Taxonomic Classification of the Phylum Actinobacteria.</title>
        <authorList>
            <person name="Gao Y."/>
        </authorList>
    </citation>
    <scope>NUCLEOTIDE SEQUENCE</scope>
    <source>
        <strain evidence="1">KLBMP 8922</strain>
    </source>
</reference>
<evidence type="ECO:0000313" key="1">
    <source>
        <dbReference type="EMBL" id="MCF2526484.1"/>
    </source>
</evidence>